<comment type="similarity">
    <text evidence="8">Belongs to the 4Fe4S bacterial-type ferredoxin family. RnfC subfamily.</text>
</comment>
<dbReference type="Gene3D" id="3.40.50.11540">
    <property type="entry name" value="NADH-ubiquinone oxidoreductase 51kDa subunit"/>
    <property type="match status" value="1"/>
</dbReference>
<dbReference type="InterPro" id="IPR019554">
    <property type="entry name" value="Soluble_ligand-bd"/>
</dbReference>
<dbReference type="GO" id="GO:0022900">
    <property type="term" value="P:electron transport chain"/>
    <property type="evidence" value="ECO:0007669"/>
    <property type="project" value="UniProtKB-UniRule"/>
</dbReference>
<keyword evidence="4 8" id="KW-0677">Repeat</keyword>
<evidence type="ECO:0000256" key="8">
    <source>
        <dbReference type="HAMAP-Rule" id="MF_00461"/>
    </source>
</evidence>
<feature type="binding site" evidence="8">
    <location>
        <position position="367"/>
    </location>
    <ligand>
        <name>[4Fe-4S] cluster</name>
        <dbReference type="ChEBI" id="CHEBI:49883"/>
        <label>1</label>
    </ligand>
</feature>
<feature type="binding site" evidence="8">
    <location>
        <position position="413"/>
    </location>
    <ligand>
        <name>[4Fe-4S] cluster</name>
        <dbReference type="ChEBI" id="CHEBI:49883"/>
        <label>1</label>
    </ligand>
</feature>
<keyword evidence="7 8" id="KW-0411">Iron-sulfur</keyword>
<dbReference type="Gene3D" id="3.30.70.20">
    <property type="match status" value="1"/>
</dbReference>
<sequence>MLKKLKRAALGARVPHEKGTAGMETVKMPVPTKVVLPMQQHIGAPCTPVVKKGDTVQVGTLVGKAEGFVSANIYSGVSGTVTGVDSVRLSNGSFCPAVTIQPDGEQTVDPAVKPPVVTDKESLIAAVQACGLVGLGGAGFPTAVKLSPKTPVDTLVINGAECEPYLTADAREFLENSETVMSGIEAVMKHLDIKKCVIGIERNKPECIDLMCSLAKGVAGVEVKPLPSRYPQGAEKVLIESATGREVPQGGLPADAGVIVLNVTTVSTIGKYLATGMPLVTRRMTVDGDAVKEPKNVEVIVGTLLQEVLDFCGVKEGVSVGKMIMGGPMMGVAVADPATPVLKQNNGLLVFSEAKATLPAPQPCIRCGRCIDACPMGLEPVRIAGAFTKKDAEALDKLCIDLCMLCGSCSYVCPAKRPVTQTMSLAKDFAKKEANK</sequence>
<dbReference type="Pfam" id="PF13375">
    <property type="entry name" value="RnfC_N"/>
    <property type="match status" value="1"/>
</dbReference>
<comment type="function">
    <text evidence="8">Part of a membrane-bound complex that couples electron transfer with translocation of ions across the membrane.</text>
</comment>
<dbReference type="AlphaFoldDB" id="A0A9D1V3T5"/>
<evidence type="ECO:0000256" key="3">
    <source>
        <dbReference type="ARBA" id="ARBA00022723"/>
    </source>
</evidence>
<dbReference type="EMBL" id="DXFW01000016">
    <property type="protein sequence ID" value="HIX05563.1"/>
    <property type="molecule type" value="Genomic_DNA"/>
</dbReference>
<dbReference type="PANTHER" id="PTHR43034">
    <property type="entry name" value="ION-TRANSLOCATING OXIDOREDUCTASE COMPLEX SUBUNIT C"/>
    <property type="match status" value="1"/>
</dbReference>
<dbReference type="NCBIfam" id="TIGR01945">
    <property type="entry name" value="rnfC"/>
    <property type="match status" value="1"/>
</dbReference>
<keyword evidence="8" id="KW-1278">Translocase</keyword>
<evidence type="ECO:0000259" key="9">
    <source>
        <dbReference type="PROSITE" id="PS51379"/>
    </source>
</evidence>
<keyword evidence="8" id="KW-1003">Cell membrane</keyword>
<dbReference type="EC" id="7.-.-.-" evidence="8"/>
<feature type="binding site" evidence="8">
    <location>
        <position position="403"/>
    </location>
    <ligand>
        <name>[4Fe-4S] cluster</name>
        <dbReference type="ChEBI" id="CHEBI:49883"/>
        <label>2</label>
    </ligand>
</feature>
<dbReference type="GO" id="GO:0009055">
    <property type="term" value="F:electron transfer activity"/>
    <property type="evidence" value="ECO:0007669"/>
    <property type="project" value="InterPro"/>
</dbReference>
<dbReference type="GO" id="GO:0005886">
    <property type="term" value="C:plasma membrane"/>
    <property type="evidence" value="ECO:0007669"/>
    <property type="project" value="UniProtKB-SubCell"/>
</dbReference>
<comment type="subcellular location">
    <subcellularLocation>
        <location evidence="8">Cell membrane</location>
        <topology evidence="8">Peripheral membrane protein</topology>
    </subcellularLocation>
</comment>
<keyword evidence="3 8" id="KW-0479">Metal-binding</keyword>
<dbReference type="InterPro" id="IPR011538">
    <property type="entry name" value="Nuo51_FMN-bd"/>
</dbReference>
<name>A0A9D1V3T5_9FIRM</name>
<dbReference type="SUPFAM" id="SSF46548">
    <property type="entry name" value="alpha-helical ferredoxin"/>
    <property type="match status" value="1"/>
</dbReference>
<dbReference type="InterPro" id="IPR010208">
    <property type="entry name" value="Ion_transpt_RnfC/RsxC"/>
</dbReference>
<proteinExistence type="inferred from homology"/>
<dbReference type="HAMAP" id="MF_00461">
    <property type="entry name" value="RsxC_RnfC"/>
    <property type="match status" value="1"/>
</dbReference>
<evidence type="ECO:0000256" key="6">
    <source>
        <dbReference type="ARBA" id="ARBA00023004"/>
    </source>
</evidence>
<dbReference type="PROSITE" id="PS51379">
    <property type="entry name" value="4FE4S_FER_2"/>
    <property type="match status" value="2"/>
</dbReference>
<reference evidence="10" key="2">
    <citation type="submission" date="2021-04" db="EMBL/GenBank/DDBJ databases">
        <authorList>
            <person name="Gilroy R."/>
        </authorList>
    </citation>
    <scope>NUCLEOTIDE SEQUENCE</scope>
    <source>
        <strain evidence="10">2239</strain>
    </source>
</reference>
<reference evidence="10" key="1">
    <citation type="journal article" date="2021" name="PeerJ">
        <title>Extensive microbial diversity within the chicken gut microbiome revealed by metagenomics and culture.</title>
        <authorList>
            <person name="Gilroy R."/>
            <person name="Ravi A."/>
            <person name="Getino M."/>
            <person name="Pursley I."/>
            <person name="Horton D.L."/>
            <person name="Alikhan N.F."/>
            <person name="Baker D."/>
            <person name="Gharbi K."/>
            <person name="Hall N."/>
            <person name="Watson M."/>
            <person name="Adriaenssens E.M."/>
            <person name="Foster-Nyarko E."/>
            <person name="Jarju S."/>
            <person name="Secka A."/>
            <person name="Antonio M."/>
            <person name="Oren A."/>
            <person name="Chaudhuri R.R."/>
            <person name="La Ragione R."/>
            <person name="Hildebrand F."/>
            <person name="Pallen M.J."/>
        </authorList>
    </citation>
    <scope>NUCLEOTIDE SEQUENCE</scope>
    <source>
        <strain evidence="10">2239</strain>
    </source>
</reference>
<keyword evidence="6 8" id="KW-0408">Iron</keyword>
<feature type="binding site" evidence="8">
    <location>
        <position position="409"/>
    </location>
    <ligand>
        <name>[4Fe-4S] cluster</name>
        <dbReference type="ChEBI" id="CHEBI:49883"/>
        <label>2</label>
    </ligand>
</feature>
<keyword evidence="8" id="KW-0472">Membrane</keyword>
<evidence type="ECO:0000313" key="10">
    <source>
        <dbReference type="EMBL" id="HIX05563.1"/>
    </source>
</evidence>
<dbReference type="InterPro" id="IPR037225">
    <property type="entry name" value="Nuo51_FMN-bd_sf"/>
</dbReference>
<dbReference type="Pfam" id="PF01512">
    <property type="entry name" value="Complex1_51K"/>
    <property type="match status" value="1"/>
</dbReference>
<comment type="caution">
    <text evidence="10">The sequence shown here is derived from an EMBL/GenBank/DDBJ whole genome shotgun (WGS) entry which is preliminary data.</text>
</comment>
<dbReference type="PANTHER" id="PTHR43034:SF2">
    <property type="entry name" value="ION-TRANSLOCATING OXIDOREDUCTASE COMPLEX SUBUNIT C"/>
    <property type="match status" value="1"/>
</dbReference>
<gene>
    <name evidence="10" type="primary">rsxC</name>
    <name evidence="8" type="synonym">rnfC</name>
    <name evidence="10" type="ORF">H9865_05605</name>
</gene>
<dbReference type="GO" id="GO:0046872">
    <property type="term" value="F:metal ion binding"/>
    <property type="evidence" value="ECO:0007669"/>
    <property type="project" value="UniProtKB-KW"/>
</dbReference>
<dbReference type="InterPro" id="IPR026902">
    <property type="entry name" value="RnfC_N"/>
</dbReference>
<feature type="domain" description="4Fe-4S ferredoxin-type" evidence="9">
    <location>
        <begin position="354"/>
        <end position="384"/>
    </location>
</feature>
<evidence type="ECO:0000256" key="4">
    <source>
        <dbReference type="ARBA" id="ARBA00022737"/>
    </source>
</evidence>
<dbReference type="Pfam" id="PF13183">
    <property type="entry name" value="Fer4_8"/>
    <property type="match status" value="1"/>
</dbReference>
<dbReference type="GO" id="GO:0051539">
    <property type="term" value="F:4 iron, 4 sulfur cluster binding"/>
    <property type="evidence" value="ECO:0007669"/>
    <property type="project" value="UniProtKB-KW"/>
</dbReference>
<evidence type="ECO:0000256" key="7">
    <source>
        <dbReference type="ARBA" id="ARBA00023014"/>
    </source>
</evidence>
<evidence type="ECO:0000256" key="5">
    <source>
        <dbReference type="ARBA" id="ARBA00022982"/>
    </source>
</evidence>
<comment type="cofactor">
    <cofactor evidence="8">
        <name>[4Fe-4S] cluster</name>
        <dbReference type="ChEBI" id="CHEBI:49883"/>
    </cofactor>
    <text evidence="8">Binds 2 [4Fe-4S] clusters per subunit.</text>
</comment>
<dbReference type="Proteomes" id="UP000824193">
    <property type="component" value="Unassembled WGS sequence"/>
</dbReference>
<dbReference type="SUPFAM" id="SSF142019">
    <property type="entry name" value="Nqo1 FMN-binding domain-like"/>
    <property type="match status" value="1"/>
</dbReference>
<evidence type="ECO:0000256" key="1">
    <source>
        <dbReference type="ARBA" id="ARBA00022448"/>
    </source>
</evidence>
<dbReference type="Pfam" id="PF10531">
    <property type="entry name" value="SLBB"/>
    <property type="match status" value="1"/>
</dbReference>
<dbReference type="InterPro" id="IPR017896">
    <property type="entry name" value="4Fe4S_Fe-S-bd"/>
</dbReference>
<evidence type="ECO:0000313" key="11">
    <source>
        <dbReference type="Proteomes" id="UP000824193"/>
    </source>
</evidence>
<feature type="domain" description="4Fe-4S ferredoxin-type" evidence="9">
    <location>
        <begin position="391"/>
        <end position="423"/>
    </location>
</feature>
<keyword evidence="5 8" id="KW-0249">Electron transport</keyword>
<dbReference type="PROSITE" id="PS00198">
    <property type="entry name" value="4FE4S_FER_1"/>
    <property type="match status" value="1"/>
</dbReference>
<keyword evidence="1 8" id="KW-0813">Transport</keyword>
<protein>
    <recommendedName>
        <fullName evidence="8">Ion-translocating oxidoreductase complex subunit C</fullName>
        <ecNumber evidence="8">7.-.-.-</ecNumber>
    </recommendedName>
    <alternativeName>
        <fullName evidence="8">Rnf electron transport complex subunit C</fullName>
    </alternativeName>
</protein>
<feature type="binding site" evidence="8">
    <location>
        <position position="364"/>
    </location>
    <ligand>
        <name>[4Fe-4S] cluster</name>
        <dbReference type="ChEBI" id="CHEBI:49883"/>
        <label>1</label>
    </ligand>
</feature>
<evidence type="ECO:0000256" key="2">
    <source>
        <dbReference type="ARBA" id="ARBA00022485"/>
    </source>
</evidence>
<comment type="subunit">
    <text evidence="8">The complex is composed of six subunits: RnfA, RnfB, RnfC, RnfD, RnfE and RnfG.</text>
</comment>
<accession>A0A9D1V3T5</accession>
<feature type="binding site" evidence="8">
    <location>
        <position position="374"/>
    </location>
    <ligand>
        <name>[4Fe-4S] cluster</name>
        <dbReference type="ChEBI" id="CHEBI:49883"/>
        <label>2</label>
    </ligand>
</feature>
<keyword evidence="2 8" id="KW-0004">4Fe-4S</keyword>
<feature type="binding site" evidence="8">
    <location>
        <position position="406"/>
    </location>
    <ligand>
        <name>[4Fe-4S] cluster</name>
        <dbReference type="ChEBI" id="CHEBI:49883"/>
        <label>2</label>
    </ligand>
</feature>
<organism evidence="10 11">
    <name type="scientific">Candidatus Allofournierella pullicola</name>
    <dbReference type="NCBI Taxonomy" id="2838596"/>
    <lineage>
        <taxon>Bacteria</taxon>
        <taxon>Bacillati</taxon>
        <taxon>Bacillota</taxon>
        <taxon>Clostridia</taxon>
        <taxon>Eubacteriales</taxon>
        <taxon>Oscillospiraceae</taxon>
        <taxon>Allofournierella</taxon>
    </lineage>
</organism>
<dbReference type="NCBIfam" id="NF003454">
    <property type="entry name" value="PRK05035.1"/>
    <property type="match status" value="1"/>
</dbReference>
<feature type="binding site" evidence="8">
    <location>
        <position position="370"/>
    </location>
    <ligand>
        <name>[4Fe-4S] cluster</name>
        <dbReference type="ChEBI" id="CHEBI:49883"/>
        <label>1</label>
    </ligand>
</feature>
<dbReference type="InterPro" id="IPR017900">
    <property type="entry name" value="4Fe4S_Fe_S_CS"/>
</dbReference>